<dbReference type="InterPro" id="IPR026634">
    <property type="entry name" value="TPST-like"/>
</dbReference>
<dbReference type="Proteomes" id="UP001430149">
    <property type="component" value="Unassembled WGS sequence"/>
</dbReference>
<accession>A0ABS2K4B2</accession>
<evidence type="ECO:0000256" key="1">
    <source>
        <dbReference type="ARBA" id="ARBA00022679"/>
    </source>
</evidence>
<protein>
    <submittedName>
        <fullName evidence="3">Sulfotransferase</fullName>
    </submittedName>
</protein>
<dbReference type="Pfam" id="PF13469">
    <property type="entry name" value="Sulfotransfer_3"/>
    <property type="match status" value="1"/>
</dbReference>
<dbReference type="EMBL" id="JADIKE010000036">
    <property type="protein sequence ID" value="MBM7126066.1"/>
    <property type="molecule type" value="Genomic_DNA"/>
</dbReference>
<dbReference type="Pfam" id="PF13432">
    <property type="entry name" value="TPR_16"/>
    <property type="match status" value="1"/>
</dbReference>
<dbReference type="InterPro" id="IPR019734">
    <property type="entry name" value="TPR_rpt"/>
</dbReference>
<dbReference type="Gene3D" id="1.25.40.10">
    <property type="entry name" value="Tetratricopeptide repeat domain"/>
    <property type="match status" value="1"/>
</dbReference>
<proteinExistence type="predicted"/>
<dbReference type="SMART" id="SM00028">
    <property type="entry name" value="TPR"/>
    <property type="match status" value="4"/>
</dbReference>
<keyword evidence="4" id="KW-1185">Reference proteome</keyword>
<comment type="caution">
    <text evidence="3">The sequence shown here is derived from an EMBL/GenBank/DDBJ whole genome shotgun (WGS) entry which is preliminary data.</text>
</comment>
<dbReference type="InterPro" id="IPR027417">
    <property type="entry name" value="P-loop_NTPase"/>
</dbReference>
<keyword evidence="2" id="KW-0802">TPR repeat</keyword>
<feature type="repeat" description="TPR" evidence="2">
    <location>
        <begin position="122"/>
        <end position="155"/>
    </location>
</feature>
<evidence type="ECO:0000313" key="3">
    <source>
        <dbReference type="EMBL" id="MBM7126066.1"/>
    </source>
</evidence>
<name>A0ABS2K4B2_9GAMM</name>
<dbReference type="PANTHER" id="PTHR12788">
    <property type="entry name" value="PROTEIN-TYROSINE SULFOTRANSFERASE 2"/>
    <property type="match status" value="1"/>
</dbReference>
<gene>
    <name evidence="3" type="ORF">ISP19_11875</name>
</gene>
<keyword evidence="1" id="KW-0808">Transferase</keyword>
<evidence type="ECO:0000313" key="4">
    <source>
        <dbReference type="Proteomes" id="UP001430149"/>
    </source>
</evidence>
<dbReference type="RefSeq" id="WP_204682366.1">
    <property type="nucleotide sequence ID" value="NZ_BSNR01000002.1"/>
</dbReference>
<dbReference type="PROSITE" id="PS50005">
    <property type="entry name" value="TPR"/>
    <property type="match status" value="2"/>
</dbReference>
<dbReference type="PANTHER" id="PTHR12788:SF10">
    <property type="entry name" value="PROTEIN-TYROSINE SULFOTRANSFERASE"/>
    <property type="match status" value="1"/>
</dbReference>
<reference evidence="3" key="1">
    <citation type="submission" date="2020-10" db="EMBL/GenBank/DDBJ databases">
        <title>Phylogeny of dyella-like bacteria.</title>
        <authorList>
            <person name="Fu J."/>
        </authorList>
    </citation>
    <scope>NUCLEOTIDE SEQUENCE</scope>
    <source>
        <strain evidence="3">DHOC52</strain>
    </source>
</reference>
<organism evidence="3 4">
    <name type="scientific">Dyella flava</name>
    <dbReference type="NCBI Taxonomy" id="1920170"/>
    <lineage>
        <taxon>Bacteria</taxon>
        <taxon>Pseudomonadati</taxon>
        <taxon>Pseudomonadota</taxon>
        <taxon>Gammaproteobacteria</taxon>
        <taxon>Lysobacterales</taxon>
        <taxon>Rhodanobacteraceae</taxon>
        <taxon>Dyella</taxon>
    </lineage>
</organism>
<sequence>MTANQAHPSVDRAAGLSPSARRFLDEAGMALGRGQPDVAERALVSVLALAPQCAEAHRLMGIAFQMRGDHVKAVESLQRALAVCPGDGVILTSLGSSQFETGAIDLALASLRQACEREPGMASAWYNLGKALKLQVHTDEACSALQRALAIEPGHVTARITLADAQASQGNVADAIDNYRDILRRQPGNYKAWFALANLKTLRFTEKDTAQLHQLFRQPGVQTEARLSIGFALAKAQEDQSNYPAAFETLREANTLKRKQVPWNASAERTQIDAIMRAFQGPAPAPLDPALGQEVIFIVSLPRSGSTLTEQILASHPDVEGANEITDFPQVIDDESRRRGQPFPQWVAAATAEDWARLGRDYLQRTQRWREKRPRSTDKNLVTWELVGAIARMLPGARIVNSRRDPLETCFACYRQLFSNGAHFSYDLDDMVSYYADYERLMRYWQEVLPGKIFDHVYETLLTDTEPQIRQLLDFCGLGFDPACLAFHETSRTVLSTASAAQVRQPLRMDTPRNTRYGDKLDPLRERLRAAGLI</sequence>
<feature type="repeat" description="TPR" evidence="2">
    <location>
        <begin position="54"/>
        <end position="87"/>
    </location>
</feature>
<dbReference type="InterPro" id="IPR011990">
    <property type="entry name" value="TPR-like_helical_dom_sf"/>
</dbReference>
<dbReference type="Pfam" id="PF14559">
    <property type="entry name" value="TPR_19"/>
    <property type="match status" value="1"/>
</dbReference>
<dbReference type="SUPFAM" id="SSF48452">
    <property type="entry name" value="TPR-like"/>
    <property type="match status" value="1"/>
</dbReference>
<evidence type="ECO:0000256" key="2">
    <source>
        <dbReference type="PROSITE-ProRule" id="PRU00339"/>
    </source>
</evidence>
<dbReference type="SUPFAM" id="SSF52540">
    <property type="entry name" value="P-loop containing nucleoside triphosphate hydrolases"/>
    <property type="match status" value="1"/>
</dbReference>
<dbReference type="Gene3D" id="3.40.50.300">
    <property type="entry name" value="P-loop containing nucleotide triphosphate hydrolases"/>
    <property type="match status" value="1"/>
</dbReference>